<feature type="transmembrane region" description="Helical" evidence="5">
    <location>
        <begin position="393"/>
        <end position="411"/>
    </location>
</feature>
<comment type="caution">
    <text evidence="7">The sequence shown here is derived from an EMBL/GenBank/DDBJ whole genome shotgun (WGS) entry which is preliminary data.</text>
</comment>
<evidence type="ECO:0000259" key="6">
    <source>
        <dbReference type="Pfam" id="PF04932"/>
    </source>
</evidence>
<protein>
    <submittedName>
        <fullName evidence="7">O-antigen ligase</fullName>
    </submittedName>
</protein>
<dbReference type="InterPro" id="IPR051533">
    <property type="entry name" value="WaaL-like"/>
</dbReference>
<feature type="transmembrane region" description="Helical" evidence="5">
    <location>
        <begin position="210"/>
        <end position="230"/>
    </location>
</feature>
<feature type="transmembrane region" description="Helical" evidence="5">
    <location>
        <begin position="417"/>
        <end position="437"/>
    </location>
</feature>
<dbReference type="RefSeq" id="WP_184978685.1">
    <property type="nucleotide sequence ID" value="NZ_BAAALO010000057.1"/>
</dbReference>
<accession>A0A7X0M644</accession>
<evidence type="ECO:0000256" key="2">
    <source>
        <dbReference type="ARBA" id="ARBA00022692"/>
    </source>
</evidence>
<dbReference type="Proteomes" id="UP000555564">
    <property type="component" value="Unassembled WGS sequence"/>
</dbReference>
<organism evidence="7 8">
    <name type="scientific">Sphaerisporangium rubeum</name>
    <dbReference type="NCBI Taxonomy" id="321317"/>
    <lineage>
        <taxon>Bacteria</taxon>
        <taxon>Bacillati</taxon>
        <taxon>Actinomycetota</taxon>
        <taxon>Actinomycetes</taxon>
        <taxon>Streptosporangiales</taxon>
        <taxon>Streptosporangiaceae</taxon>
        <taxon>Sphaerisporangium</taxon>
    </lineage>
</organism>
<gene>
    <name evidence="7" type="ORF">BJ992_000917</name>
</gene>
<dbReference type="PANTHER" id="PTHR37422">
    <property type="entry name" value="TEICHURONIC ACID BIOSYNTHESIS PROTEIN TUAE"/>
    <property type="match status" value="1"/>
</dbReference>
<dbReference type="GO" id="GO:0016874">
    <property type="term" value="F:ligase activity"/>
    <property type="evidence" value="ECO:0007669"/>
    <property type="project" value="UniProtKB-KW"/>
</dbReference>
<sequence length="452" mass="48702">MTSTSEAARVHAPPHRPLKRRTLLPKKRVDPVTIISFFLVILFVMPARYVIGPLGGAGSPASMVAVMLLVWYLLSTLSPRWTPLHGRQPVRAVIVFFALAVLASYVAAMTRPLSSEELNAADLGLVLVAGWAGIALVTADGIPDMDRLETLRRRIVLGGSVPAAVAMIQFFTGIEITQYMALPGLVENGAGVLFEREGFFRPSGTATHPIELGVVLAAILPLALHGAIYCRDQQARKKRWLMVALIATALPMSVSRSAILGLFVAMIVLLPTWKPEWRLRAILIFGAASIVMRIMIPGLIGTVLNLISVIGADENSTTRTGDYDAVVAAVTQRPLFGQGFATYLPRIYRVIDNQYLMSSLETGLVGLTALLTFLLAGWVLARRARKAATNEETRHLAQCLAASSAVAIFGFGTFDAFSFPMIANVMFLLLGLTGALYRLQTTGPTAAQPPAA</sequence>
<evidence type="ECO:0000313" key="7">
    <source>
        <dbReference type="EMBL" id="MBB6471486.1"/>
    </source>
</evidence>
<keyword evidence="3 5" id="KW-1133">Transmembrane helix</keyword>
<evidence type="ECO:0000313" key="8">
    <source>
        <dbReference type="Proteomes" id="UP000555564"/>
    </source>
</evidence>
<dbReference type="PANTHER" id="PTHR37422:SF13">
    <property type="entry name" value="LIPOPOLYSACCHARIDE BIOSYNTHESIS PROTEIN PA4999-RELATED"/>
    <property type="match status" value="1"/>
</dbReference>
<feature type="transmembrane region" description="Helical" evidence="5">
    <location>
        <begin position="155"/>
        <end position="174"/>
    </location>
</feature>
<feature type="transmembrane region" description="Helical" evidence="5">
    <location>
        <begin position="242"/>
        <end position="270"/>
    </location>
</feature>
<keyword evidence="4 5" id="KW-0472">Membrane</keyword>
<dbReference type="Pfam" id="PF04932">
    <property type="entry name" value="Wzy_C"/>
    <property type="match status" value="1"/>
</dbReference>
<dbReference type="InterPro" id="IPR007016">
    <property type="entry name" value="O-antigen_ligase-rel_domated"/>
</dbReference>
<reference evidence="7 8" key="1">
    <citation type="submission" date="2020-08" db="EMBL/GenBank/DDBJ databases">
        <title>Sequencing the genomes of 1000 actinobacteria strains.</title>
        <authorList>
            <person name="Klenk H.-P."/>
        </authorList>
    </citation>
    <scope>NUCLEOTIDE SEQUENCE [LARGE SCALE GENOMIC DNA]</scope>
    <source>
        <strain evidence="7 8">DSM 44936</strain>
    </source>
</reference>
<proteinExistence type="predicted"/>
<keyword evidence="8" id="KW-1185">Reference proteome</keyword>
<feature type="transmembrane region" description="Helical" evidence="5">
    <location>
        <begin position="364"/>
        <end position="381"/>
    </location>
</feature>
<feature type="transmembrane region" description="Helical" evidence="5">
    <location>
        <begin position="57"/>
        <end position="77"/>
    </location>
</feature>
<keyword evidence="2 5" id="KW-0812">Transmembrane</keyword>
<feature type="transmembrane region" description="Helical" evidence="5">
    <location>
        <begin position="89"/>
        <end position="108"/>
    </location>
</feature>
<comment type="subcellular location">
    <subcellularLocation>
        <location evidence="1">Membrane</location>
        <topology evidence="1">Multi-pass membrane protein</topology>
    </subcellularLocation>
</comment>
<dbReference type="GO" id="GO:0016020">
    <property type="term" value="C:membrane"/>
    <property type="evidence" value="ECO:0007669"/>
    <property type="project" value="UniProtKB-SubCell"/>
</dbReference>
<feature type="transmembrane region" description="Helical" evidence="5">
    <location>
        <begin position="282"/>
        <end position="311"/>
    </location>
</feature>
<evidence type="ECO:0000256" key="5">
    <source>
        <dbReference type="SAM" id="Phobius"/>
    </source>
</evidence>
<dbReference type="AlphaFoldDB" id="A0A7X0M644"/>
<feature type="domain" description="O-antigen ligase-related" evidence="6">
    <location>
        <begin position="242"/>
        <end position="370"/>
    </location>
</feature>
<evidence type="ECO:0000256" key="1">
    <source>
        <dbReference type="ARBA" id="ARBA00004141"/>
    </source>
</evidence>
<evidence type="ECO:0000256" key="4">
    <source>
        <dbReference type="ARBA" id="ARBA00023136"/>
    </source>
</evidence>
<feature type="transmembrane region" description="Helical" evidence="5">
    <location>
        <begin position="323"/>
        <end position="344"/>
    </location>
</feature>
<evidence type="ECO:0000256" key="3">
    <source>
        <dbReference type="ARBA" id="ARBA00022989"/>
    </source>
</evidence>
<name>A0A7X0M644_9ACTN</name>
<keyword evidence="7" id="KW-0436">Ligase</keyword>
<dbReference type="EMBL" id="JACHIU010000001">
    <property type="protein sequence ID" value="MBB6471486.1"/>
    <property type="molecule type" value="Genomic_DNA"/>
</dbReference>
<feature type="transmembrane region" description="Helical" evidence="5">
    <location>
        <begin position="120"/>
        <end position="143"/>
    </location>
</feature>
<feature type="transmembrane region" description="Helical" evidence="5">
    <location>
        <begin position="29"/>
        <end position="51"/>
    </location>
</feature>